<keyword evidence="8" id="KW-0963">Cytoplasm</keyword>
<dbReference type="Gene3D" id="3.30.1300.10">
    <property type="entry name" value="Pantoate-beta-alanine ligase, C-terminal domain"/>
    <property type="match status" value="1"/>
</dbReference>
<evidence type="ECO:0000256" key="4">
    <source>
        <dbReference type="ARBA" id="ARBA00022655"/>
    </source>
</evidence>
<feature type="binding site" evidence="8">
    <location>
        <position position="62"/>
    </location>
    <ligand>
        <name>beta-alanine</name>
        <dbReference type="ChEBI" id="CHEBI:57966"/>
    </ligand>
</feature>
<feature type="binding site" evidence="8">
    <location>
        <begin position="28"/>
        <end position="35"/>
    </location>
    <ligand>
        <name>ATP</name>
        <dbReference type="ChEBI" id="CHEBI:30616"/>
    </ligand>
</feature>
<accession>A0ABY6G1F9</accession>
<dbReference type="RefSeq" id="WP_263593874.1">
    <property type="nucleotide sequence ID" value="NZ_CP107020.1"/>
</dbReference>
<keyword evidence="4 8" id="KW-0566">Pantothenate biosynthesis</keyword>
<dbReference type="InterPro" id="IPR003721">
    <property type="entry name" value="Pantoate_ligase"/>
</dbReference>
<evidence type="ECO:0000256" key="7">
    <source>
        <dbReference type="ARBA" id="ARBA00048258"/>
    </source>
</evidence>
<feature type="binding site" evidence="8">
    <location>
        <position position="154"/>
    </location>
    <ligand>
        <name>(R)-pantoate</name>
        <dbReference type="ChEBI" id="CHEBI:15980"/>
    </ligand>
</feature>
<sequence length="281" mass="29823">MTTLVTTTAQLRTAREAMAGPVVVVMTMGALHDGHLQLVRRAREVAGEDGSVILTDFVNPLQFAPGEDLDAYPRTLEADVALVDGLADLVFAPSVEEMYPVLPPVVSVALGPIASVFEGAARPTHFAGVATVVLKLLHLTRPDVAVFGRKDAQQLAILERMVADLDVPVRLEAVPIQREDSGLARSSRNVYLSEHGRRDALALSRTVRAVEAAAPSMAGMLAALRSERDAPGVDWDYASAVDPATFAEIGPEHRGPVLVVLAARVEGTRLLDSTVVEATAA</sequence>
<dbReference type="InterPro" id="IPR042176">
    <property type="entry name" value="Pantoate_ligase_C"/>
</dbReference>
<dbReference type="EMBL" id="CP107020">
    <property type="protein sequence ID" value="UYG16661.1"/>
    <property type="molecule type" value="Genomic_DNA"/>
</dbReference>
<dbReference type="GO" id="GO:0016874">
    <property type="term" value="F:ligase activity"/>
    <property type="evidence" value="ECO:0007669"/>
    <property type="project" value="UniProtKB-KW"/>
</dbReference>
<reference evidence="9" key="1">
    <citation type="submission" date="2022-10" db="EMBL/GenBank/DDBJ databases">
        <title>Whole-Genome Sequencing of Brachybacterium huguangmaarense BRM-3, Isolated from Betula schmidtii.</title>
        <authorList>
            <person name="Haam D."/>
        </authorList>
    </citation>
    <scope>NUCLEOTIDE SEQUENCE</scope>
    <source>
        <strain evidence="9">BRM-3</strain>
    </source>
</reference>
<evidence type="ECO:0000256" key="2">
    <source>
        <dbReference type="ARBA" id="ARBA00009256"/>
    </source>
</evidence>
<keyword evidence="3 8" id="KW-0436">Ligase</keyword>
<dbReference type="SUPFAM" id="SSF52374">
    <property type="entry name" value="Nucleotidylyl transferase"/>
    <property type="match status" value="1"/>
</dbReference>
<evidence type="ECO:0000313" key="9">
    <source>
        <dbReference type="EMBL" id="UYG16661.1"/>
    </source>
</evidence>
<dbReference type="HAMAP" id="MF_00158">
    <property type="entry name" value="PanC"/>
    <property type="match status" value="1"/>
</dbReference>
<feature type="binding site" evidence="8">
    <location>
        <position position="62"/>
    </location>
    <ligand>
        <name>(R)-pantoate</name>
        <dbReference type="ChEBI" id="CHEBI:15980"/>
    </ligand>
</feature>
<dbReference type="PANTHER" id="PTHR21299:SF1">
    <property type="entry name" value="PANTOATE--BETA-ALANINE LIGASE"/>
    <property type="match status" value="1"/>
</dbReference>
<name>A0ABY6G1F9_9MICO</name>
<dbReference type="InterPro" id="IPR014729">
    <property type="entry name" value="Rossmann-like_a/b/a_fold"/>
</dbReference>
<dbReference type="Gene3D" id="3.40.50.620">
    <property type="entry name" value="HUPs"/>
    <property type="match status" value="1"/>
</dbReference>
<comment type="caution">
    <text evidence="8">Lacks conserved residue(s) required for the propagation of feature annotation.</text>
</comment>
<evidence type="ECO:0000256" key="6">
    <source>
        <dbReference type="ARBA" id="ARBA00022840"/>
    </source>
</evidence>
<proteinExistence type="inferred from homology"/>
<evidence type="ECO:0000256" key="8">
    <source>
        <dbReference type="HAMAP-Rule" id="MF_00158"/>
    </source>
</evidence>
<feature type="active site" description="Proton donor" evidence="8">
    <location>
        <position position="35"/>
    </location>
</feature>
<comment type="miscellaneous">
    <text evidence="8">The reaction proceeds by a bi uni uni bi ping pong mechanism.</text>
</comment>
<gene>
    <name evidence="8 9" type="primary">panC</name>
    <name evidence="9" type="ORF">BRM3_13845</name>
</gene>
<comment type="pathway">
    <text evidence="1 8">Cofactor biosynthesis; (R)-pantothenate biosynthesis; (R)-pantothenate from (R)-pantoate and beta-alanine: step 1/1.</text>
</comment>
<organism evidence="9 10">
    <name type="scientific">Brachybacterium huguangmaarense</name>
    <dbReference type="NCBI Taxonomy" id="1652028"/>
    <lineage>
        <taxon>Bacteria</taxon>
        <taxon>Bacillati</taxon>
        <taxon>Actinomycetota</taxon>
        <taxon>Actinomycetes</taxon>
        <taxon>Micrococcales</taxon>
        <taxon>Dermabacteraceae</taxon>
        <taxon>Brachybacterium</taxon>
    </lineage>
</organism>
<keyword evidence="10" id="KW-1185">Reference proteome</keyword>
<keyword evidence="6 8" id="KW-0067">ATP-binding</keyword>
<dbReference type="Proteomes" id="UP001164305">
    <property type="component" value="Chromosome"/>
</dbReference>
<evidence type="ECO:0000256" key="3">
    <source>
        <dbReference type="ARBA" id="ARBA00022598"/>
    </source>
</evidence>
<dbReference type="Pfam" id="PF02569">
    <property type="entry name" value="Pantoate_ligase"/>
    <property type="match status" value="1"/>
</dbReference>
<comment type="similarity">
    <text evidence="2 8">Belongs to the pantothenate synthetase family.</text>
</comment>
<keyword evidence="5 8" id="KW-0547">Nucleotide-binding</keyword>
<evidence type="ECO:0000256" key="5">
    <source>
        <dbReference type="ARBA" id="ARBA00022741"/>
    </source>
</evidence>
<feature type="binding site" evidence="8">
    <location>
        <begin position="148"/>
        <end position="151"/>
    </location>
    <ligand>
        <name>ATP</name>
        <dbReference type="ChEBI" id="CHEBI:30616"/>
    </ligand>
</feature>
<comment type="function">
    <text evidence="8">Catalyzes the condensation of pantoate with beta-alanine in an ATP-dependent reaction via a pantoyl-adenylate intermediate.</text>
</comment>
<comment type="subcellular location">
    <subcellularLocation>
        <location evidence="8">Cytoplasm</location>
    </subcellularLocation>
</comment>
<evidence type="ECO:0000313" key="10">
    <source>
        <dbReference type="Proteomes" id="UP001164305"/>
    </source>
</evidence>
<comment type="subunit">
    <text evidence="8">Homodimer.</text>
</comment>
<comment type="catalytic activity">
    <reaction evidence="7 8">
        <text>(R)-pantoate + beta-alanine + ATP = (R)-pantothenate + AMP + diphosphate + H(+)</text>
        <dbReference type="Rhea" id="RHEA:10912"/>
        <dbReference type="ChEBI" id="CHEBI:15378"/>
        <dbReference type="ChEBI" id="CHEBI:15980"/>
        <dbReference type="ChEBI" id="CHEBI:29032"/>
        <dbReference type="ChEBI" id="CHEBI:30616"/>
        <dbReference type="ChEBI" id="CHEBI:33019"/>
        <dbReference type="ChEBI" id="CHEBI:57966"/>
        <dbReference type="ChEBI" id="CHEBI:456215"/>
        <dbReference type="EC" id="6.3.2.1"/>
    </reaction>
</comment>
<dbReference type="PANTHER" id="PTHR21299">
    <property type="entry name" value="CYTIDYLATE KINASE/PANTOATE-BETA-ALANINE LIGASE"/>
    <property type="match status" value="1"/>
</dbReference>
<dbReference type="NCBIfam" id="TIGR00018">
    <property type="entry name" value="panC"/>
    <property type="match status" value="1"/>
</dbReference>
<evidence type="ECO:0000256" key="1">
    <source>
        <dbReference type="ARBA" id="ARBA00004990"/>
    </source>
</evidence>
<feature type="binding site" evidence="8">
    <location>
        <begin position="185"/>
        <end position="188"/>
    </location>
    <ligand>
        <name>ATP</name>
        <dbReference type="ChEBI" id="CHEBI:30616"/>
    </ligand>
</feature>
<dbReference type="EC" id="6.3.2.1" evidence="8"/>
<protein>
    <recommendedName>
        <fullName evidence="8">Pantothenate synthetase</fullName>
        <shortName evidence="8">PS</shortName>
        <ecNumber evidence="8">6.3.2.1</ecNumber>
    </recommendedName>
    <alternativeName>
        <fullName evidence="8">Pantoate--beta-alanine ligase</fullName>
    </alternativeName>
    <alternativeName>
        <fullName evidence="8">Pantoate-activating enzyme</fullName>
    </alternativeName>
</protein>